<dbReference type="InterPro" id="IPR024478">
    <property type="entry name" value="HlyB_4HB_MCP"/>
</dbReference>
<dbReference type="Gene3D" id="6.10.340.10">
    <property type="match status" value="1"/>
</dbReference>
<evidence type="ECO:0000259" key="6">
    <source>
        <dbReference type="PROSITE" id="PS50111"/>
    </source>
</evidence>
<comment type="similarity">
    <text evidence="2">Belongs to the methyl-accepting chemotaxis (MCP) protein family.</text>
</comment>
<dbReference type="PANTHER" id="PTHR43531">
    <property type="entry name" value="PROTEIN ICFG"/>
    <property type="match status" value="1"/>
</dbReference>
<protein>
    <submittedName>
        <fullName evidence="8">Methyl-accepting chemotaxis protein</fullName>
    </submittedName>
</protein>
<dbReference type="Pfam" id="PF00015">
    <property type="entry name" value="MCPsignal"/>
    <property type="match status" value="1"/>
</dbReference>
<name>A0ABW8Z8K4_9BURK</name>
<comment type="caution">
    <text evidence="8">The sequence shown here is derived from an EMBL/GenBank/DDBJ whole genome shotgun (WGS) entry which is preliminary data.</text>
</comment>
<keyword evidence="5" id="KW-1133">Transmembrane helix</keyword>
<dbReference type="Gene3D" id="1.10.287.950">
    <property type="entry name" value="Methyl-accepting chemotaxis protein"/>
    <property type="match status" value="1"/>
</dbReference>
<proteinExistence type="inferred from homology"/>
<evidence type="ECO:0000256" key="4">
    <source>
        <dbReference type="SAM" id="MobiDB-lite"/>
    </source>
</evidence>
<evidence type="ECO:0000313" key="9">
    <source>
        <dbReference type="Proteomes" id="UP001629214"/>
    </source>
</evidence>
<keyword evidence="5" id="KW-0472">Membrane</keyword>
<keyword evidence="9" id="KW-1185">Reference proteome</keyword>
<feature type="transmembrane region" description="Helical" evidence="5">
    <location>
        <begin position="12"/>
        <end position="31"/>
    </location>
</feature>
<accession>A0ABW8Z8K4</accession>
<dbReference type="InterPro" id="IPR004090">
    <property type="entry name" value="Chemotax_Me-accpt_rcpt"/>
</dbReference>
<dbReference type="InterPro" id="IPR003660">
    <property type="entry name" value="HAMP_dom"/>
</dbReference>
<evidence type="ECO:0000256" key="2">
    <source>
        <dbReference type="ARBA" id="ARBA00029447"/>
    </source>
</evidence>
<gene>
    <name evidence="8" type="ORF">PQR63_13610</name>
</gene>
<evidence type="ECO:0000259" key="7">
    <source>
        <dbReference type="PROSITE" id="PS50885"/>
    </source>
</evidence>
<dbReference type="PROSITE" id="PS50111">
    <property type="entry name" value="CHEMOTAXIS_TRANSDUC_2"/>
    <property type="match status" value="1"/>
</dbReference>
<dbReference type="CDD" id="cd19411">
    <property type="entry name" value="MCP2201-like_sensor"/>
    <property type="match status" value="1"/>
</dbReference>
<dbReference type="Pfam" id="PF12729">
    <property type="entry name" value="4HB_MCP_1"/>
    <property type="match status" value="1"/>
</dbReference>
<evidence type="ECO:0000256" key="1">
    <source>
        <dbReference type="ARBA" id="ARBA00022481"/>
    </source>
</evidence>
<evidence type="ECO:0000256" key="5">
    <source>
        <dbReference type="SAM" id="Phobius"/>
    </source>
</evidence>
<feature type="compositionally biased region" description="Low complexity" evidence="4">
    <location>
        <begin position="543"/>
        <end position="552"/>
    </location>
</feature>
<dbReference type="SUPFAM" id="SSF58104">
    <property type="entry name" value="Methyl-accepting chemotaxis protein (MCP) signaling domain"/>
    <property type="match status" value="1"/>
</dbReference>
<dbReference type="PROSITE" id="PS50885">
    <property type="entry name" value="HAMP"/>
    <property type="match status" value="1"/>
</dbReference>
<dbReference type="SMART" id="SM00304">
    <property type="entry name" value="HAMP"/>
    <property type="match status" value="1"/>
</dbReference>
<dbReference type="CDD" id="cd11386">
    <property type="entry name" value="MCP_signal"/>
    <property type="match status" value="1"/>
</dbReference>
<dbReference type="PRINTS" id="PR00260">
    <property type="entry name" value="CHEMTRNSDUCR"/>
</dbReference>
<organism evidence="8 9">
    <name type="scientific">Herbaspirillum rhizosphaerae</name>
    <dbReference type="NCBI Taxonomy" id="346179"/>
    <lineage>
        <taxon>Bacteria</taxon>
        <taxon>Pseudomonadati</taxon>
        <taxon>Pseudomonadota</taxon>
        <taxon>Betaproteobacteria</taxon>
        <taxon>Burkholderiales</taxon>
        <taxon>Oxalobacteraceae</taxon>
        <taxon>Herbaspirillum</taxon>
    </lineage>
</organism>
<dbReference type="InterPro" id="IPR051310">
    <property type="entry name" value="MCP_chemotaxis"/>
</dbReference>
<dbReference type="Proteomes" id="UP001629214">
    <property type="component" value="Unassembled WGS sequence"/>
</dbReference>
<sequence>MKIANITISSRLWLGFGLLMLLMVAMAVVGVNRLSQLNRQMNDVIHDKYPKTVIAGDIVDQLNLVARSVRNILLLKDPKQIKSESDRIVGAEKAIQTQLTELDKRLTDDQSRTLLANLLVTQKNYLEKRDQVLKLVAEGTKEGAIDLLISDVRPVQSAYMGAVEKLIKQQHEMMQTSGEEVDRNYEHASHMLIGLAVVGLAMSGFIAFTITRSITRPLNRAVAVAKTVAAGDLTSEIDTSGKDETAQLLGALKTMNDNLQSIVRQVRRGTDTIATATTEIARGNLDLSSRTEQQAGSLEETASAMEQLTSTVRQNADNARQANQLAVSASEVAMQGGSVVGKVVNTMESINASSKKIVDIISVIDGIAFQTNILALNAAVEAARAGEQGRGFAVVASEVRNLAQRSASAAKEIKALINDSVEKVGNGSKLVEQAGNTMEEVVTSVRRVTDIVSEITSAGQEQSDGIEQINHAITQMDETTQQNAALVEQAAAAAQSLQDQASHLAQVVGVFKLDERELIGEPAAATTSVRSPRPSHPARDITPRPSTISTTPARKLETSKVKTPGGNDAHWEEF</sequence>
<feature type="transmembrane region" description="Helical" evidence="5">
    <location>
        <begin position="192"/>
        <end position="210"/>
    </location>
</feature>
<keyword evidence="1" id="KW-0488">Methylation</keyword>
<feature type="domain" description="HAMP" evidence="7">
    <location>
        <begin position="212"/>
        <end position="264"/>
    </location>
</feature>
<feature type="domain" description="Methyl-accepting transducer" evidence="6">
    <location>
        <begin position="269"/>
        <end position="498"/>
    </location>
</feature>
<dbReference type="InterPro" id="IPR047347">
    <property type="entry name" value="YvaQ-like_sensor"/>
</dbReference>
<keyword evidence="3" id="KW-0807">Transducer</keyword>
<dbReference type="SMART" id="SM00283">
    <property type="entry name" value="MA"/>
    <property type="match status" value="1"/>
</dbReference>
<dbReference type="EMBL" id="JAQQFR010000008">
    <property type="protein sequence ID" value="MFL9879429.1"/>
    <property type="molecule type" value="Genomic_DNA"/>
</dbReference>
<evidence type="ECO:0000256" key="3">
    <source>
        <dbReference type="PROSITE-ProRule" id="PRU00284"/>
    </source>
</evidence>
<evidence type="ECO:0000313" key="8">
    <source>
        <dbReference type="EMBL" id="MFL9879429.1"/>
    </source>
</evidence>
<feature type="region of interest" description="Disordered" evidence="4">
    <location>
        <begin position="522"/>
        <end position="574"/>
    </location>
</feature>
<dbReference type="PANTHER" id="PTHR43531:SF14">
    <property type="entry name" value="METHYL-ACCEPTING CHEMOTAXIS PROTEIN I-RELATED"/>
    <property type="match status" value="1"/>
</dbReference>
<dbReference type="Pfam" id="PF00672">
    <property type="entry name" value="HAMP"/>
    <property type="match status" value="1"/>
</dbReference>
<dbReference type="InterPro" id="IPR004089">
    <property type="entry name" value="MCPsignal_dom"/>
</dbReference>
<reference evidence="8 9" key="1">
    <citation type="journal article" date="2024" name="Chem. Sci.">
        <title>Discovery of megapolipeptins by genome mining of a Burkholderiales bacteria collection.</title>
        <authorList>
            <person name="Paulo B.S."/>
            <person name="Recchia M.J.J."/>
            <person name="Lee S."/>
            <person name="Fergusson C.H."/>
            <person name="Romanowski S.B."/>
            <person name="Hernandez A."/>
            <person name="Krull N."/>
            <person name="Liu D.Y."/>
            <person name="Cavanagh H."/>
            <person name="Bos A."/>
            <person name="Gray C.A."/>
            <person name="Murphy B.T."/>
            <person name="Linington R.G."/>
            <person name="Eustaquio A.S."/>
        </authorList>
    </citation>
    <scope>NUCLEOTIDE SEQUENCE [LARGE SCALE GENOMIC DNA]</scope>
    <source>
        <strain evidence="8 9">RL21-008-BIB-B</strain>
    </source>
</reference>
<keyword evidence="5" id="KW-0812">Transmembrane</keyword>